<name>A0ABU2D4J6_9EURY</name>
<evidence type="ECO:0000256" key="6">
    <source>
        <dbReference type="ARBA" id="ARBA00023136"/>
    </source>
</evidence>
<dbReference type="InterPro" id="IPR007353">
    <property type="entry name" value="DUF421"/>
</dbReference>
<organism evidence="10 11">
    <name type="scientific">Methanosarcina baikalica</name>
    <dbReference type="NCBI Taxonomy" id="3073890"/>
    <lineage>
        <taxon>Archaea</taxon>
        <taxon>Methanobacteriati</taxon>
        <taxon>Methanobacteriota</taxon>
        <taxon>Stenosarchaea group</taxon>
        <taxon>Methanomicrobia</taxon>
        <taxon>Methanosarcinales</taxon>
        <taxon>Methanosarcinaceae</taxon>
        <taxon>Methanosarcina</taxon>
    </lineage>
</organism>
<keyword evidence="6 7" id="KW-0472">Membrane</keyword>
<evidence type="ECO:0000256" key="2">
    <source>
        <dbReference type="ARBA" id="ARBA00006448"/>
    </source>
</evidence>
<feature type="transmembrane region" description="Helical" evidence="7">
    <location>
        <begin position="31"/>
        <end position="49"/>
    </location>
</feature>
<evidence type="ECO:0000259" key="9">
    <source>
        <dbReference type="Pfam" id="PF20730"/>
    </source>
</evidence>
<dbReference type="Gene3D" id="3.30.240.20">
    <property type="entry name" value="bsu07140 like domains"/>
    <property type="match status" value="1"/>
</dbReference>
<feature type="transmembrane region" description="Helical" evidence="7">
    <location>
        <begin position="86"/>
        <end position="108"/>
    </location>
</feature>
<protein>
    <submittedName>
        <fullName evidence="10">DUF421 domain-containing protein</fullName>
    </submittedName>
</protein>
<evidence type="ECO:0000256" key="4">
    <source>
        <dbReference type="ARBA" id="ARBA00022692"/>
    </source>
</evidence>
<evidence type="ECO:0000259" key="8">
    <source>
        <dbReference type="Pfam" id="PF04239"/>
    </source>
</evidence>
<dbReference type="Proteomes" id="UP001246244">
    <property type="component" value="Unassembled WGS sequence"/>
</dbReference>
<dbReference type="PANTHER" id="PTHR34582:SF6">
    <property type="entry name" value="UPF0702 TRANSMEMBRANE PROTEIN YCAP"/>
    <property type="match status" value="1"/>
</dbReference>
<dbReference type="Pfam" id="PF04239">
    <property type="entry name" value="DUF421"/>
    <property type="match status" value="1"/>
</dbReference>
<dbReference type="InterPro" id="IPR048454">
    <property type="entry name" value="YetF_N"/>
</dbReference>
<keyword evidence="5 7" id="KW-1133">Transmembrane helix</keyword>
<evidence type="ECO:0000256" key="1">
    <source>
        <dbReference type="ARBA" id="ARBA00004651"/>
    </source>
</evidence>
<evidence type="ECO:0000313" key="10">
    <source>
        <dbReference type="EMBL" id="MDR7666915.1"/>
    </source>
</evidence>
<dbReference type="Pfam" id="PF20730">
    <property type="entry name" value="YetF_N"/>
    <property type="match status" value="1"/>
</dbReference>
<comment type="caution">
    <text evidence="10">The sequence shown here is derived from an EMBL/GenBank/DDBJ whole genome shotgun (WGS) entry which is preliminary data.</text>
</comment>
<sequence>MQLVKTNIHKFTRFKGETIAMGLFFNSWNDLGRVLVLGILGYISLVLLLKVSGNRTLSKLNAFDFVITIALGSTFGSLLLNKSVALVEGVTAFAVLIGLQYTVAGLTIRSDTVKRIIKDEPSIVYYNGEYLKDSMKRSRVIESEIQQSVRNQGYANLESVEAVVLETDGSFSIISQSEKEGKELDISGLRV</sequence>
<dbReference type="PANTHER" id="PTHR34582">
    <property type="entry name" value="UPF0702 TRANSMEMBRANE PROTEIN YCAP"/>
    <property type="match status" value="1"/>
</dbReference>
<gene>
    <name evidence="10" type="ORF">RG963_14230</name>
</gene>
<proteinExistence type="inferred from homology"/>
<feature type="transmembrane region" description="Helical" evidence="7">
    <location>
        <begin position="61"/>
        <end position="80"/>
    </location>
</feature>
<reference evidence="11" key="1">
    <citation type="submission" date="2023-07" db="EMBL/GenBank/DDBJ databases">
        <title>Whole-genome sequencing of a new Methanosarcina sp. Z-7115.</title>
        <authorList>
            <person name="Zhilina T.N."/>
            <person name="Merkel A.Y."/>
        </authorList>
    </citation>
    <scope>NUCLEOTIDE SEQUENCE [LARGE SCALE GENOMIC DNA]</scope>
    <source>
        <strain evidence="11">Z-7115</strain>
    </source>
</reference>
<comment type="subcellular location">
    <subcellularLocation>
        <location evidence="1">Cell membrane</location>
        <topology evidence="1">Multi-pass membrane protein</topology>
    </subcellularLocation>
</comment>
<accession>A0ABU2D4J6</accession>
<evidence type="ECO:0000256" key="3">
    <source>
        <dbReference type="ARBA" id="ARBA00022475"/>
    </source>
</evidence>
<evidence type="ECO:0000313" key="11">
    <source>
        <dbReference type="Proteomes" id="UP001246244"/>
    </source>
</evidence>
<dbReference type="EMBL" id="JAVKPK010000075">
    <property type="protein sequence ID" value="MDR7666915.1"/>
    <property type="molecule type" value="Genomic_DNA"/>
</dbReference>
<dbReference type="RefSeq" id="WP_310576945.1">
    <property type="nucleotide sequence ID" value="NZ_JAVKPK010000075.1"/>
</dbReference>
<keyword evidence="4 7" id="KW-0812">Transmembrane</keyword>
<keyword evidence="3" id="KW-1003">Cell membrane</keyword>
<feature type="domain" description="YetF C-terminal" evidence="8">
    <location>
        <begin position="109"/>
        <end position="179"/>
    </location>
</feature>
<keyword evidence="11" id="KW-1185">Reference proteome</keyword>
<evidence type="ECO:0000256" key="7">
    <source>
        <dbReference type="SAM" id="Phobius"/>
    </source>
</evidence>
<evidence type="ECO:0000256" key="5">
    <source>
        <dbReference type="ARBA" id="ARBA00022989"/>
    </source>
</evidence>
<comment type="similarity">
    <text evidence="2">Belongs to the UPF0702 family.</text>
</comment>
<feature type="domain" description="YetF-like N-terminal transmembrane" evidence="9">
    <location>
        <begin position="39"/>
        <end position="103"/>
    </location>
</feature>
<dbReference type="InterPro" id="IPR023090">
    <property type="entry name" value="UPF0702_alpha/beta_dom_sf"/>
</dbReference>